<keyword evidence="2" id="KW-0732">Signal</keyword>
<dbReference type="SUPFAM" id="SSF75304">
    <property type="entry name" value="Amidase signature (AS) enzymes"/>
    <property type="match status" value="1"/>
</dbReference>
<sequence>MNCIRKFLLLKLLLALFCAPLHVGAAENAAPVWERYDETADLQELAQHENQSMHFKLLNSKVLDKNALWSPFLNELSSFAASRYESLKSLILEKDIASIQRAVANGELTYAELTTFYIYRIREIETDDSRFINAVIALNPRAIERAHSLDAQREQGRVVAEGSMFGIPVLLKDNIGFDGLPTTAGSLALAENRTANAFIADRLIENGAVILGKANLSEWAYFFCMSCPSGYSAMGGQTLNPYGRKSFGTGGSSSGSAAAMAANLAAVAVGSETSGSILSPASANSSVGLKPTTGSLSRTGIVPISATLDTAGPITRSVADAVTLFNAMAGFDGADSAMPLISEDFTLIYREVSLSGKRLGILDSFEDDPFYQQAISLFTNNGADAVPVSLNAPRSPRFSELLGGEMVRDLAAYLEYFASSNVSLSNIADLQKFNAEDSDLRAPYGQGLVDMMAELELSAEELEALRAELQTAARDQLQQIFAAGELNVLLSINNRNAGLAALANYPALTIPMGYQEDGRPIGLTLIAPSFQEQELIDVGSAFEQLSRARVLPEDFR</sequence>
<dbReference type="PANTHER" id="PTHR42678">
    <property type="entry name" value="AMIDASE"/>
    <property type="match status" value="1"/>
</dbReference>
<evidence type="ECO:0000256" key="2">
    <source>
        <dbReference type="SAM" id="SignalP"/>
    </source>
</evidence>
<protein>
    <submittedName>
        <fullName evidence="4">Amidase</fullName>
    </submittedName>
</protein>
<evidence type="ECO:0000259" key="3">
    <source>
        <dbReference type="Pfam" id="PF01425"/>
    </source>
</evidence>
<organism evidence="4 5">
    <name type="scientific">SAR86 cluster bacterium</name>
    <dbReference type="NCBI Taxonomy" id="2030880"/>
    <lineage>
        <taxon>Bacteria</taxon>
        <taxon>Pseudomonadati</taxon>
        <taxon>Pseudomonadota</taxon>
        <taxon>Gammaproteobacteria</taxon>
        <taxon>SAR86 cluster</taxon>
    </lineage>
</organism>
<name>A0A2A4XA76_9GAMM</name>
<proteinExistence type="predicted"/>
<dbReference type="Gene3D" id="3.90.1300.10">
    <property type="entry name" value="Amidase signature (AS) domain"/>
    <property type="match status" value="1"/>
</dbReference>
<feature type="chain" id="PRO_5012133310" evidence="2">
    <location>
        <begin position="26"/>
        <end position="556"/>
    </location>
</feature>
<keyword evidence="1" id="KW-0175">Coiled coil</keyword>
<dbReference type="InterPro" id="IPR036928">
    <property type="entry name" value="AS_sf"/>
</dbReference>
<dbReference type="EMBL" id="NVUL01000017">
    <property type="protein sequence ID" value="PCI79424.1"/>
    <property type="molecule type" value="Genomic_DNA"/>
</dbReference>
<dbReference type="Pfam" id="PF01425">
    <property type="entry name" value="Amidase"/>
    <property type="match status" value="1"/>
</dbReference>
<gene>
    <name evidence="4" type="ORF">COB20_04715</name>
</gene>
<dbReference type="Proteomes" id="UP000218767">
    <property type="component" value="Unassembled WGS sequence"/>
</dbReference>
<evidence type="ECO:0000313" key="5">
    <source>
        <dbReference type="Proteomes" id="UP000218767"/>
    </source>
</evidence>
<feature type="domain" description="Amidase" evidence="3">
    <location>
        <begin position="118"/>
        <end position="489"/>
    </location>
</feature>
<reference evidence="5" key="1">
    <citation type="submission" date="2017-08" db="EMBL/GenBank/DDBJ databases">
        <title>A dynamic microbial community with high functional redundancy inhabits the cold, oxic subseafloor aquifer.</title>
        <authorList>
            <person name="Tully B.J."/>
            <person name="Wheat C.G."/>
            <person name="Glazer B.T."/>
            <person name="Huber J.A."/>
        </authorList>
    </citation>
    <scope>NUCLEOTIDE SEQUENCE [LARGE SCALE GENOMIC DNA]</scope>
</reference>
<accession>A0A2A4XA76</accession>
<dbReference type="InterPro" id="IPR023631">
    <property type="entry name" value="Amidase_dom"/>
</dbReference>
<comment type="caution">
    <text evidence="4">The sequence shown here is derived from an EMBL/GenBank/DDBJ whole genome shotgun (WGS) entry which is preliminary data.</text>
</comment>
<dbReference type="PANTHER" id="PTHR42678:SF34">
    <property type="entry name" value="OS04G0183300 PROTEIN"/>
    <property type="match status" value="1"/>
</dbReference>
<feature type="coiled-coil region" evidence="1">
    <location>
        <begin position="448"/>
        <end position="479"/>
    </location>
</feature>
<evidence type="ECO:0000256" key="1">
    <source>
        <dbReference type="SAM" id="Coils"/>
    </source>
</evidence>
<dbReference type="AlphaFoldDB" id="A0A2A4XA76"/>
<evidence type="ECO:0000313" key="4">
    <source>
        <dbReference type="EMBL" id="PCI79424.1"/>
    </source>
</evidence>
<feature type="signal peptide" evidence="2">
    <location>
        <begin position="1"/>
        <end position="25"/>
    </location>
</feature>